<accession>G4TML0</accession>
<name>G4TML0_SERID</name>
<keyword evidence="9" id="KW-1015">Disulfide bond</keyword>
<keyword evidence="5" id="KW-0732">Signal</keyword>
<dbReference type="OMA" id="SKCVKGP"/>
<evidence type="ECO:0000256" key="11">
    <source>
        <dbReference type="ARBA" id="ARBA00046340"/>
    </source>
</evidence>
<evidence type="ECO:0000256" key="1">
    <source>
        <dbReference type="ARBA" id="ARBA00001973"/>
    </source>
</evidence>
<dbReference type="eggNOG" id="ENOG502QPY1">
    <property type="taxonomic scope" value="Eukaryota"/>
</dbReference>
<keyword evidence="10" id="KW-0325">Glycoprotein</keyword>
<dbReference type="STRING" id="1109443.G4TML0"/>
<dbReference type="InParanoid" id="G4TML0"/>
<dbReference type="GO" id="GO:0005576">
    <property type="term" value="C:extracellular region"/>
    <property type="evidence" value="ECO:0007669"/>
    <property type="project" value="UniProtKB-SubCell"/>
</dbReference>
<protein>
    <submittedName>
        <fullName evidence="12">Uncharacterized protein</fullName>
    </submittedName>
</protein>
<evidence type="ECO:0000313" key="13">
    <source>
        <dbReference type="Proteomes" id="UP000007148"/>
    </source>
</evidence>
<dbReference type="Proteomes" id="UP000007148">
    <property type="component" value="Unassembled WGS sequence"/>
</dbReference>
<evidence type="ECO:0000256" key="9">
    <source>
        <dbReference type="ARBA" id="ARBA00023157"/>
    </source>
</evidence>
<proteinExistence type="inferred from homology"/>
<dbReference type="Pfam" id="PF22810">
    <property type="entry name" value="LPMO_AA14"/>
    <property type="match status" value="1"/>
</dbReference>
<comment type="similarity">
    <text evidence="11">Belongs to the polysaccharide monooxygenase AA14 family.</text>
</comment>
<keyword evidence="4" id="KW-0479">Metal-binding</keyword>
<evidence type="ECO:0000256" key="5">
    <source>
        <dbReference type="ARBA" id="ARBA00022729"/>
    </source>
</evidence>
<organism evidence="12 13">
    <name type="scientific">Serendipita indica (strain DSM 11827)</name>
    <name type="common">Root endophyte fungus</name>
    <name type="synonym">Piriformospora indica</name>
    <dbReference type="NCBI Taxonomy" id="1109443"/>
    <lineage>
        <taxon>Eukaryota</taxon>
        <taxon>Fungi</taxon>
        <taxon>Dikarya</taxon>
        <taxon>Basidiomycota</taxon>
        <taxon>Agaricomycotina</taxon>
        <taxon>Agaricomycetes</taxon>
        <taxon>Sebacinales</taxon>
        <taxon>Serendipitaceae</taxon>
        <taxon>Serendipita</taxon>
    </lineage>
</organism>
<evidence type="ECO:0000256" key="7">
    <source>
        <dbReference type="ARBA" id="ARBA00023008"/>
    </source>
</evidence>
<dbReference type="HOGENOM" id="CLU_030284_1_0_1"/>
<evidence type="ECO:0000313" key="12">
    <source>
        <dbReference type="EMBL" id="CCA72555.1"/>
    </source>
</evidence>
<comment type="subcellular location">
    <subcellularLocation>
        <location evidence="2">Secreted</location>
    </subcellularLocation>
</comment>
<dbReference type="EMBL" id="CAFZ01000170">
    <property type="protein sequence ID" value="CCA72555.1"/>
    <property type="molecule type" value="Genomic_DNA"/>
</dbReference>
<keyword evidence="3" id="KW-0964">Secreted</keyword>
<keyword evidence="7" id="KW-0186">Copper</keyword>
<dbReference type="InterPro" id="IPR054497">
    <property type="entry name" value="LPMO_AA14"/>
</dbReference>
<evidence type="ECO:0000256" key="3">
    <source>
        <dbReference type="ARBA" id="ARBA00022525"/>
    </source>
</evidence>
<reference evidence="12 13" key="1">
    <citation type="journal article" date="2011" name="PLoS Pathog.">
        <title>Endophytic Life Strategies Decoded by Genome and Transcriptome Analyses of the Mutualistic Root Symbiont Piriformospora indica.</title>
        <authorList>
            <person name="Zuccaro A."/>
            <person name="Lahrmann U."/>
            <person name="Guldener U."/>
            <person name="Langen G."/>
            <person name="Pfiffi S."/>
            <person name="Biedenkopf D."/>
            <person name="Wong P."/>
            <person name="Samans B."/>
            <person name="Grimm C."/>
            <person name="Basiewicz M."/>
            <person name="Murat C."/>
            <person name="Martin F."/>
            <person name="Kogel K.H."/>
        </authorList>
    </citation>
    <scope>NUCLEOTIDE SEQUENCE [LARGE SCALE GENOMIC DNA]</scope>
    <source>
        <strain evidence="12 13">DSM 11827</strain>
    </source>
</reference>
<sequence>MAAWSKGMYCFNVRSSYKLAILIDTAKGTSTTDNPDSNEAAFPVFGLPRSQWWMHHNSKVGSILFTLRHRALPQCDDYPPERGDFLELPAGGSFTVELAMNKAFTSLSYNGQYTTEWGDGQHHPEGYSSTNTGGASLNSAGCLSSPNFHTKSEGNAAGSVFAISYQSDITKVTPENLVVFTVKHHTPWKRLATYQVPTALPACPTDGCHCVWGWIPDHCGEPNMYIHPYKCTVVGATSTVPLAKAQPPKWCDGDQKRCITGAKQMIFWAQKDGNNVELQGDQADGQTKSPGYNMKMGFHNGAQNDIFMESDDKDRLLRHKVYARLSRSTQKHVHM</sequence>
<evidence type="ECO:0000256" key="4">
    <source>
        <dbReference type="ARBA" id="ARBA00022723"/>
    </source>
</evidence>
<keyword evidence="13" id="KW-1185">Reference proteome</keyword>
<evidence type="ECO:0000256" key="2">
    <source>
        <dbReference type="ARBA" id="ARBA00004613"/>
    </source>
</evidence>
<dbReference type="OrthoDB" id="2019572at2759"/>
<evidence type="ECO:0000256" key="10">
    <source>
        <dbReference type="ARBA" id="ARBA00023180"/>
    </source>
</evidence>
<comment type="cofactor">
    <cofactor evidence="1">
        <name>Cu(2+)</name>
        <dbReference type="ChEBI" id="CHEBI:29036"/>
    </cofactor>
</comment>
<keyword evidence="8" id="KW-0503">Monooxygenase</keyword>
<evidence type="ECO:0000256" key="6">
    <source>
        <dbReference type="ARBA" id="ARBA00023002"/>
    </source>
</evidence>
<dbReference type="GO" id="GO:0046872">
    <property type="term" value="F:metal ion binding"/>
    <property type="evidence" value="ECO:0007669"/>
    <property type="project" value="UniProtKB-KW"/>
</dbReference>
<dbReference type="AlphaFoldDB" id="G4TML0"/>
<evidence type="ECO:0000256" key="8">
    <source>
        <dbReference type="ARBA" id="ARBA00023033"/>
    </source>
</evidence>
<keyword evidence="6" id="KW-0560">Oxidoreductase</keyword>
<comment type="caution">
    <text evidence="12">The sequence shown here is derived from an EMBL/GenBank/DDBJ whole genome shotgun (WGS) entry which is preliminary data.</text>
</comment>
<gene>
    <name evidence="12" type="ORF">PIIN_06492</name>
</gene>
<dbReference type="GO" id="GO:0004497">
    <property type="term" value="F:monooxygenase activity"/>
    <property type="evidence" value="ECO:0007669"/>
    <property type="project" value="UniProtKB-KW"/>
</dbReference>